<feature type="region of interest" description="Disordered" evidence="1">
    <location>
        <begin position="1"/>
        <end position="24"/>
    </location>
</feature>
<evidence type="ECO:0000256" key="1">
    <source>
        <dbReference type="SAM" id="MobiDB-lite"/>
    </source>
</evidence>
<dbReference type="EMBL" id="CDMY01001040">
    <property type="protein sequence ID" value="CEM39534.1"/>
    <property type="molecule type" value="Genomic_DNA"/>
</dbReference>
<protein>
    <submittedName>
        <fullName evidence="2">Uncharacterized protein</fullName>
    </submittedName>
</protein>
<evidence type="ECO:0000313" key="2">
    <source>
        <dbReference type="EMBL" id="CEM39534.1"/>
    </source>
</evidence>
<organism evidence="2 3">
    <name type="scientific">Vitrella brassicaformis (strain CCMP3155)</name>
    <dbReference type="NCBI Taxonomy" id="1169540"/>
    <lineage>
        <taxon>Eukaryota</taxon>
        <taxon>Sar</taxon>
        <taxon>Alveolata</taxon>
        <taxon>Colpodellida</taxon>
        <taxon>Vitrellaceae</taxon>
        <taxon>Vitrella</taxon>
    </lineage>
</organism>
<feature type="compositionally biased region" description="Polar residues" evidence="1">
    <location>
        <begin position="10"/>
        <end position="20"/>
    </location>
</feature>
<feature type="compositionally biased region" description="Basic and acidic residues" evidence="1">
    <location>
        <begin position="286"/>
        <end position="298"/>
    </location>
</feature>
<feature type="region of interest" description="Disordered" evidence="1">
    <location>
        <begin position="123"/>
        <end position="152"/>
    </location>
</feature>
<proteinExistence type="predicted"/>
<dbReference type="Proteomes" id="UP000041254">
    <property type="component" value="Unassembled WGS sequence"/>
</dbReference>
<feature type="compositionally biased region" description="Basic and acidic residues" evidence="1">
    <location>
        <begin position="179"/>
        <end position="198"/>
    </location>
</feature>
<evidence type="ECO:0000313" key="3">
    <source>
        <dbReference type="Proteomes" id="UP000041254"/>
    </source>
</evidence>
<reference evidence="2 3" key="1">
    <citation type="submission" date="2014-11" db="EMBL/GenBank/DDBJ databases">
        <authorList>
            <person name="Zhu J."/>
            <person name="Qi W."/>
            <person name="Song R."/>
        </authorList>
    </citation>
    <scope>NUCLEOTIDE SEQUENCE [LARGE SCALE GENOMIC DNA]</scope>
</reference>
<name>A0A0G4H6R0_VITBC</name>
<dbReference type="VEuPathDB" id="CryptoDB:Vbra_10738"/>
<gene>
    <name evidence="2" type="ORF">Vbra_10738</name>
</gene>
<dbReference type="AlphaFoldDB" id="A0A0G4H6R0"/>
<feature type="region of interest" description="Disordered" evidence="1">
    <location>
        <begin position="179"/>
        <end position="331"/>
    </location>
</feature>
<dbReference type="InParanoid" id="A0A0G4H6R0"/>
<accession>A0A0G4H6R0</accession>
<keyword evidence="3" id="KW-1185">Reference proteome</keyword>
<sequence length="416" mass="44855">MSGGHGPQTGEPQDSRTIASQPDAAEALAAHARRVCAKLREIQPNYTELSDIDWDSSGTGGFLCEFRPPAGGQAVVREVDLTNLPVVPFVSEEGWREVVHQRFERATNEVLDAIQRRRVNFTARPPAPSPALAYQRASGPLRRPRSIHPRRTNHRLLRPKQAISRDMMWIEVLADKESASVKADDGERDGAQHCEKARRGQTGDAVPASCEPSPPRPPPPADDRISGDGPLTHTEDRHTLPSPPADGGGASTEQRSVGAPADKSGPGPERGDQPAAVAAAAGEQPSDERGEVAARHDTALMPTGACEEGGDNDRSSVGGGAGGGVSEEPQYQVFDPPTALQFGVPDGMDEGQYRDAVWRAMRVCTLGSSAPIESRYEKVRNKAEKWVHHVLRQSSEPPAVVLPVRLAEEDQRRRAK</sequence>
<feature type="compositionally biased region" description="Basic residues" evidence="1">
    <location>
        <begin position="142"/>
        <end position="152"/>
    </location>
</feature>